<keyword evidence="3" id="KW-1185">Reference proteome</keyword>
<name>A0AAW0FZD5_9APHY</name>
<comment type="caution">
    <text evidence="2">The sequence shown here is derived from an EMBL/GenBank/DDBJ whole genome shotgun (WGS) entry which is preliminary data.</text>
</comment>
<evidence type="ECO:0000313" key="2">
    <source>
        <dbReference type="EMBL" id="KAK7684215.1"/>
    </source>
</evidence>
<protein>
    <submittedName>
        <fullName evidence="2">Uncharacterized protein</fullName>
    </submittedName>
</protein>
<evidence type="ECO:0000256" key="1">
    <source>
        <dbReference type="SAM" id="MobiDB-lite"/>
    </source>
</evidence>
<feature type="region of interest" description="Disordered" evidence="1">
    <location>
        <begin position="63"/>
        <end position="92"/>
    </location>
</feature>
<dbReference type="EMBL" id="JASBNA010000026">
    <property type="protein sequence ID" value="KAK7684215.1"/>
    <property type="molecule type" value="Genomic_DNA"/>
</dbReference>
<organism evidence="2 3">
    <name type="scientific">Cerrena zonata</name>
    <dbReference type="NCBI Taxonomy" id="2478898"/>
    <lineage>
        <taxon>Eukaryota</taxon>
        <taxon>Fungi</taxon>
        <taxon>Dikarya</taxon>
        <taxon>Basidiomycota</taxon>
        <taxon>Agaricomycotina</taxon>
        <taxon>Agaricomycetes</taxon>
        <taxon>Polyporales</taxon>
        <taxon>Cerrenaceae</taxon>
        <taxon>Cerrena</taxon>
    </lineage>
</organism>
<sequence length="131" mass="14445">METPSTPVPRWDRLRNAWRSCIGSSRSLSTTEHALLHSVHVLRQDSRIDVEDIRNTRNIAVTSRNVANPSGDGVSRMPEPSTDGHGNDVELGTSNRSAVTKRHDALCIAETELTAVRSLTLVIRHACQAPR</sequence>
<dbReference type="AlphaFoldDB" id="A0AAW0FZD5"/>
<evidence type="ECO:0000313" key="3">
    <source>
        <dbReference type="Proteomes" id="UP001385951"/>
    </source>
</evidence>
<reference evidence="2 3" key="1">
    <citation type="submission" date="2022-09" db="EMBL/GenBank/DDBJ databases">
        <authorList>
            <person name="Palmer J.M."/>
        </authorList>
    </citation>
    <scope>NUCLEOTIDE SEQUENCE [LARGE SCALE GENOMIC DNA]</scope>
    <source>
        <strain evidence="2 3">DSM 7382</strain>
    </source>
</reference>
<gene>
    <name evidence="2" type="ORF">QCA50_012539</name>
</gene>
<dbReference type="Proteomes" id="UP001385951">
    <property type="component" value="Unassembled WGS sequence"/>
</dbReference>
<proteinExistence type="predicted"/>
<accession>A0AAW0FZD5</accession>